<dbReference type="Proteomes" id="UP000254647">
    <property type="component" value="Unassembled WGS sequence"/>
</dbReference>
<dbReference type="EMBL" id="UFXW01000007">
    <property type="protein sequence ID" value="STG16550.1"/>
    <property type="molecule type" value="Genomic_DNA"/>
</dbReference>
<dbReference type="EMBL" id="UGFC01000002">
    <property type="protein sequence ID" value="STM08496.1"/>
    <property type="molecule type" value="Genomic_DNA"/>
</dbReference>
<evidence type="ECO:0000313" key="3">
    <source>
        <dbReference type="EMBL" id="STM08496.1"/>
    </source>
</evidence>
<evidence type="ECO:0000313" key="2">
    <source>
        <dbReference type="EMBL" id="STG16550.1"/>
    </source>
</evidence>
<evidence type="ECO:0000313" key="5">
    <source>
        <dbReference type="Proteomes" id="UP000254647"/>
    </source>
</evidence>
<sequence length="31" mass="3649">MTTDSDFLRQVRIFSARLIIPAAWMLELIKL</sequence>
<protein>
    <submittedName>
        <fullName evidence="2">Uncharacterized protein</fullName>
    </submittedName>
</protein>
<organism evidence="2 5">
    <name type="scientific">Escherichia coli</name>
    <dbReference type="NCBI Taxonomy" id="562"/>
    <lineage>
        <taxon>Bacteria</taxon>
        <taxon>Pseudomonadati</taxon>
        <taxon>Pseudomonadota</taxon>
        <taxon>Gammaproteobacteria</taxon>
        <taxon>Enterobacterales</taxon>
        <taxon>Enterobacteriaceae</taxon>
        <taxon>Escherichia</taxon>
    </lineage>
</organism>
<name>A0A2X1NJS7_ECOLX</name>
<gene>
    <name evidence="1" type="ORF">NCTC10767_00039</name>
    <name evidence="2" type="ORF">NCTC10767_05854</name>
    <name evidence="3" type="ORF">NCTC7922_00092</name>
</gene>
<reference evidence="4 5" key="1">
    <citation type="submission" date="2018-06" db="EMBL/GenBank/DDBJ databases">
        <authorList>
            <consortium name="Pathogen Informatics"/>
            <person name="Doyle S."/>
        </authorList>
    </citation>
    <scope>NUCLEOTIDE SEQUENCE [LARGE SCALE GENOMIC DNA]</scope>
    <source>
        <strain evidence="2 5">NCTC10767</strain>
        <strain evidence="3 4">NCTC7922</strain>
    </source>
</reference>
<dbReference type="EMBL" id="UFXW01000002">
    <property type="protein sequence ID" value="STC70669.1"/>
    <property type="molecule type" value="Genomic_DNA"/>
</dbReference>
<accession>A0A2X1NJS7</accession>
<dbReference type="AlphaFoldDB" id="A0A2X1NJS7"/>
<evidence type="ECO:0000313" key="4">
    <source>
        <dbReference type="Proteomes" id="UP000254174"/>
    </source>
</evidence>
<proteinExistence type="predicted"/>
<dbReference type="Proteomes" id="UP000254174">
    <property type="component" value="Unassembled WGS sequence"/>
</dbReference>
<evidence type="ECO:0000313" key="1">
    <source>
        <dbReference type="EMBL" id="STC70669.1"/>
    </source>
</evidence>